<keyword evidence="1" id="KW-0812">Transmembrane</keyword>
<evidence type="ECO:0000256" key="1">
    <source>
        <dbReference type="SAM" id="Phobius"/>
    </source>
</evidence>
<keyword evidence="3" id="KW-1185">Reference proteome</keyword>
<protein>
    <submittedName>
        <fullName evidence="2">Glycerol dehydrogenase</fullName>
    </submittedName>
</protein>
<feature type="transmembrane region" description="Helical" evidence="1">
    <location>
        <begin position="30"/>
        <end position="59"/>
    </location>
</feature>
<reference evidence="2 3" key="1">
    <citation type="journal article" date="2019" name="Front. Microbiol.">
        <title>Genomic Features for Desiccation Tolerance and Sugar Biosynthesis in the Extremophile Gloeocapsopsis sp. UTEX B3054.</title>
        <authorList>
            <person name="Urrejola C."/>
            <person name="Alcorta J."/>
            <person name="Salas L."/>
            <person name="Vasquez M."/>
            <person name="Polz M.F."/>
            <person name="Vicuna R."/>
            <person name="Diez B."/>
        </authorList>
    </citation>
    <scope>NUCLEOTIDE SEQUENCE [LARGE SCALE GENOMIC DNA]</scope>
    <source>
        <strain evidence="2 3">1H9</strain>
    </source>
</reference>
<dbReference type="AlphaFoldDB" id="A0A6N8FUV6"/>
<keyword evidence="1" id="KW-0472">Membrane</keyword>
<gene>
    <name evidence="2" type="ORF">BWI75_11205</name>
</gene>
<sequence length="139" mass="16160">MCIRGFKTVTPSPYSSTATIELAPNYTLPVVIIVTAIPLLLLSLWIGGVVALFGMFLMFQAGTLRLQFTDTAFDIYRGENLIRRFPYQEWQNWEIFWSNVPILFYFKEVKSIHFLPIIFDSKMLRSCLEQRVPKAEERS</sequence>
<dbReference type="InterPro" id="IPR021467">
    <property type="entry name" value="DUF3119"/>
</dbReference>
<dbReference type="Pfam" id="PF11317">
    <property type="entry name" value="DUF3119"/>
    <property type="match status" value="1"/>
</dbReference>
<organism evidence="2 3">
    <name type="scientific">Gloeocapsopsis dulcis AAB1 = 1H9</name>
    <dbReference type="NCBI Taxonomy" id="1433147"/>
    <lineage>
        <taxon>Bacteria</taxon>
        <taxon>Bacillati</taxon>
        <taxon>Cyanobacteriota</taxon>
        <taxon>Cyanophyceae</taxon>
        <taxon>Oscillatoriophycideae</taxon>
        <taxon>Chroococcales</taxon>
        <taxon>Chroococcaceae</taxon>
        <taxon>Gloeocapsopsis</taxon>
        <taxon>Gloeocapsopsis dulcis</taxon>
    </lineage>
</organism>
<keyword evidence="1" id="KW-1133">Transmembrane helix</keyword>
<evidence type="ECO:0000313" key="3">
    <source>
        <dbReference type="Proteomes" id="UP000441797"/>
    </source>
</evidence>
<evidence type="ECO:0000313" key="2">
    <source>
        <dbReference type="EMBL" id="MUL36898.1"/>
    </source>
</evidence>
<dbReference type="PANTHER" id="PTHR35550:SF2">
    <property type="entry name" value="OS05G0401200 PROTEIN"/>
    <property type="match status" value="1"/>
</dbReference>
<accession>A0A6N8FUV6</accession>
<comment type="caution">
    <text evidence="2">The sequence shown here is derived from an EMBL/GenBank/DDBJ whole genome shotgun (WGS) entry which is preliminary data.</text>
</comment>
<dbReference type="PANTHER" id="PTHR35550">
    <property type="match status" value="1"/>
</dbReference>
<dbReference type="EMBL" id="NAPY01000015">
    <property type="protein sequence ID" value="MUL36898.1"/>
    <property type="molecule type" value="Genomic_DNA"/>
</dbReference>
<name>A0A6N8FUV6_9CHRO</name>
<proteinExistence type="predicted"/>
<dbReference type="Proteomes" id="UP000441797">
    <property type="component" value="Unassembled WGS sequence"/>
</dbReference>